<dbReference type="EMBL" id="JABFOR010000011">
    <property type="protein sequence ID" value="NOJ71094.1"/>
    <property type="molecule type" value="Genomic_DNA"/>
</dbReference>
<dbReference type="InterPro" id="IPR017853">
    <property type="entry name" value="GH"/>
</dbReference>
<keyword evidence="1" id="KW-0378">Hydrolase</keyword>
<dbReference type="GO" id="GO:0016787">
    <property type="term" value="F:hydrolase activity"/>
    <property type="evidence" value="ECO:0007669"/>
    <property type="project" value="UniProtKB-KW"/>
</dbReference>
<dbReference type="SUPFAM" id="SSF51445">
    <property type="entry name" value="(Trans)glycosidases"/>
    <property type="match status" value="1"/>
</dbReference>
<accession>A0AAP7DJ03</accession>
<evidence type="ECO:0000313" key="1">
    <source>
        <dbReference type="EMBL" id="NOJ71094.1"/>
    </source>
</evidence>
<reference evidence="1 2" key="1">
    <citation type="submission" date="2020-05" db="EMBL/GenBank/DDBJ databases">
        <title>Whole genome sequencing and identification of novel metabolites from Paenibacillus alvei strain JR949.</title>
        <authorList>
            <person name="Rajendhran J."/>
            <person name="Sree Pranav P."/>
            <person name="Mahalakshmi B."/>
            <person name="Karthikeyan R."/>
        </authorList>
    </citation>
    <scope>NUCLEOTIDE SEQUENCE [LARGE SCALE GENOMIC DNA]</scope>
    <source>
        <strain evidence="1 2">JR949</strain>
    </source>
</reference>
<name>A0AAP7DJ03_PAEAL</name>
<comment type="caution">
    <text evidence="1">The sequence shown here is derived from an EMBL/GenBank/DDBJ whole genome shotgun (WGS) entry which is preliminary data.</text>
</comment>
<dbReference type="Proteomes" id="UP000552038">
    <property type="component" value="Unassembled WGS sequence"/>
</dbReference>
<sequence>MSKIDKKSFRAQAERKLSIPRQAFRSRRMRITLLLCCCVGILILFTFRPSEAGRTKATWLWDTEWIRDSGEEIVSFCRSNHVNLIYLQTSSTVGPDTYRSFIRKAHEAGIDVHALNGAPEWAKERHEEEGKSFIQWVNDYNRQVAAEERFAGIHLDVEPYLLPEWKQDEARIVRSWIDNMETWLQEGRRAGLYMAADVPFWLPRLDMPTGNGKVSNWMLEQFDSLTIMAYRDNSDSIYDSAKKLLSQADELGKPIIIGLELGKTNEGGYLSFHGKPLDYFEEQLRDVKELGASHSSFAGAAVHHLRVWVDRMK</sequence>
<evidence type="ECO:0000313" key="2">
    <source>
        <dbReference type="Proteomes" id="UP000552038"/>
    </source>
</evidence>
<proteinExistence type="predicted"/>
<organism evidence="1 2">
    <name type="scientific">Paenibacillus alvei</name>
    <name type="common">Bacillus alvei</name>
    <dbReference type="NCBI Taxonomy" id="44250"/>
    <lineage>
        <taxon>Bacteria</taxon>
        <taxon>Bacillati</taxon>
        <taxon>Bacillota</taxon>
        <taxon>Bacilli</taxon>
        <taxon>Bacillales</taxon>
        <taxon>Paenibacillaceae</taxon>
        <taxon>Paenibacillus</taxon>
    </lineage>
</organism>
<gene>
    <name evidence="1" type="ORF">HMI46_11060</name>
</gene>
<dbReference type="RefSeq" id="WP_171416639.1">
    <property type="nucleotide sequence ID" value="NZ_JABFOR010000011.1"/>
</dbReference>
<dbReference type="AlphaFoldDB" id="A0AAP7DJ03"/>
<protein>
    <submittedName>
        <fullName evidence="1">SGNH/GDSL hydrolase family protein</fullName>
    </submittedName>
</protein>